<evidence type="ECO:0000313" key="17">
    <source>
        <dbReference type="Proteomes" id="UP000198956"/>
    </source>
</evidence>
<dbReference type="GO" id="GO:0006508">
    <property type="term" value="P:proteolysis"/>
    <property type="evidence" value="ECO:0007669"/>
    <property type="project" value="UniProtKB-KW"/>
</dbReference>
<dbReference type="GeneID" id="97140947"/>
<dbReference type="AlphaFoldDB" id="A0A1G7XMB2"/>
<reference evidence="16 17" key="1">
    <citation type="submission" date="2016-10" db="EMBL/GenBank/DDBJ databases">
        <authorList>
            <person name="de Groot N.N."/>
        </authorList>
    </citation>
    <scope>NUCLEOTIDE SEQUENCE [LARGE SCALE GENOMIC DNA]</scope>
    <source>
        <strain evidence="16 17">L 420-91</strain>
    </source>
</reference>
<dbReference type="InterPro" id="IPR008915">
    <property type="entry name" value="Peptidase_M50"/>
</dbReference>
<evidence type="ECO:0000256" key="8">
    <source>
        <dbReference type="ARBA" id="ARBA00022801"/>
    </source>
</evidence>
<feature type="transmembrane region" description="Helical" evidence="13">
    <location>
        <begin position="88"/>
        <end position="113"/>
    </location>
</feature>
<evidence type="ECO:0000259" key="14">
    <source>
        <dbReference type="Pfam" id="PF02163"/>
    </source>
</evidence>
<dbReference type="GO" id="GO:0008237">
    <property type="term" value="F:metallopeptidase activity"/>
    <property type="evidence" value="ECO:0007669"/>
    <property type="project" value="UniProtKB-KW"/>
</dbReference>
<evidence type="ECO:0000256" key="10">
    <source>
        <dbReference type="ARBA" id="ARBA00022989"/>
    </source>
</evidence>
<name>A0A1G7XMB2_ANETH</name>
<dbReference type="EMBL" id="CP080764">
    <property type="protein sequence ID" value="QYY43788.1"/>
    <property type="molecule type" value="Genomic_DNA"/>
</dbReference>
<dbReference type="GO" id="GO:0046872">
    <property type="term" value="F:metal ion binding"/>
    <property type="evidence" value="ECO:0007669"/>
    <property type="project" value="UniProtKB-KW"/>
</dbReference>
<comment type="similarity">
    <text evidence="3">Belongs to the peptidase M50B family.</text>
</comment>
<evidence type="ECO:0000256" key="3">
    <source>
        <dbReference type="ARBA" id="ARBA00007931"/>
    </source>
</evidence>
<dbReference type="InterPro" id="IPR044537">
    <property type="entry name" value="Rip2-like"/>
</dbReference>
<keyword evidence="5 16" id="KW-0645">Protease</keyword>
<evidence type="ECO:0000256" key="9">
    <source>
        <dbReference type="ARBA" id="ARBA00022833"/>
    </source>
</evidence>
<dbReference type="EMBL" id="FNDE01000004">
    <property type="protein sequence ID" value="SDG85354.1"/>
    <property type="molecule type" value="Genomic_DNA"/>
</dbReference>
<dbReference type="CDD" id="cd06158">
    <property type="entry name" value="S2P-M50_like_1"/>
    <property type="match status" value="1"/>
</dbReference>
<reference evidence="15 18" key="2">
    <citation type="submission" date="2021-08" db="EMBL/GenBank/DDBJ databases">
        <title>Complete genome sequence of the strain Aneurinibacillus thermoaerophilus CCM 8960.</title>
        <authorList>
            <person name="Musilova J."/>
            <person name="Kourilova X."/>
            <person name="Pernicova I."/>
            <person name="Bezdicek M."/>
            <person name="Lengerova M."/>
            <person name="Obruca S."/>
            <person name="Sedlar K."/>
        </authorList>
    </citation>
    <scope>NUCLEOTIDE SEQUENCE [LARGE SCALE GENOMIC DNA]</scope>
    <source>
        <strain evidence="15 18">CCM 8960</strain>
    </source>
</reference>
<evidence type="ECO:0000256" key="12">
    <source>
        <dbReference type="ARBA" id="ARBA00023136"/>
    </source>
</evidence>
<keyword evidence="18" id="KW-1185">Reference proteome</keyword>
<protein>
    <submittedName>
        <fullName evidence="15">Site-2 protease family protein</fullName>
    </submittedName>
    <submittedName>
        <fullName evidence="16">Zn-dependent protease (Includes SpoIVFB)</fullName>
    </submittedName>
</protein>
<evidence type="ECO:0000256" key="7">
    <source>
        <dbReference type="ARBA" id="ARBA00022723"/>
    </source>
</evidence>
<feature type="transmembrane region" description="Helical" evidence="13">
    <location>
        <begin position="133"/>
        <end position="154"/>
    </location>
</feature>
<keyword evidence="9" id="KW-0862">Zinc</keyword>
<feature type="transmembrane region" description="Helical" evidence="13">
    <location>
        <begin position="9"/>
        <end position="30"/>
    </location>
</feature>
<evidence type="ECO:0000256" key="1">
    <source>
        <dbReference type="ARBA" id="ARBA00001947"/>
    </source>
</evidence>
<feature type="domain" description="Peptidase M50" evidence="14">
    <location>
        <begin position="13"/>
        <end position="188"/>
    </location>
</feature>
<dbReference type="Proteomes" id="UP000198956">
    <property type="component" value="Unassembled WGS sequence"/>
</dbReference>
<proteinExistence type="inferred from homology"/>
<evidence type="ECO:0000256" key="4">
    <source>
        <dbReference type="ARBA" id="ARBA00022475"/>
    </source>
</evidence>
<keyword evidence="11" id="KW-0482">Metalloprotease</keyword>
<evidence type="ECO:0000256" key="2">
    <source>
        <dbReference type="ARBA" id="ARBA00004651"/>
    </source>
</evidence>
<organism evidence="16 17">
    <name type="scientific">Aneurinibacillus thermoaerophilus</name>
    <dbReference type="NCBI Taxonomy" id="143495"/>
    <lineage>
        <taxon>Bacteria</taxon>
        <taxon>Bacillati</taxon>
        <taxon>Bacillota</taxon>
        <taxon>Bacilli</taxon>
        <taxon>Bacillales</taxon>
        <taxon>Paenibacillaceae</taxon>
        <taxon>Aneurinibacillus group</taxon>
        <taxon>Aneurinibacillus</taxon>
    </lineage>
</organism>
<evidence type="ECO:0000256" key="6">
    <source>
        <dbReference type="ARBA" id="ARBA00022692"/>
    </source>
</evidence>
<evidence type="ECO:0000313" key="18">
    <source>
        <dbReference type="Proteomes" id="UP000826616"/>
    </source>
</evidence>
<accession>A0A1G7XMB2</accession>
<evidence type="ECO:0000313" key="16">
    <source>
        <dbReference type="EMBL" id="SDG85354.1"/>
    </source>
</evidence>
<feature type="transmembrane region" description="Helical" evidence="13">
    <location>
        <begin position="175"/>
        <end position="198"/>
    </location>
</feature>
<evidence type="ECO:0000313" key="15">
    <source>
        <dbReference type="EMBL" id="QYY43788.1"/>
    </source>
</evidence>
<sequence length="213" mass="24668">MFYFDWDSLLYRVIAFVIAFSVHEWAHAYVAYKLGDRTAKNEGRLTLNPISHVDPFGMLLILFGPFGWARPVPVNMFHFRGNRRLGMVYVAVAGPLTNLILAFLFLQLHVYLLTSGVMNTWPTWAETLAVNTVAWSFTINVALFVFNMLPFAPLDGSKFLRYIMPRRYDAFFERMEPYGMFVLLLLIFIPGLGSIILYTPFEWVRNMLVSFVQ</sequence>
<keyword evidence="8" id="KW-0378">Hydrolase</keyword>
<dbReference type="Pfam" id="PF02163">
    <property type="entry name" value="Peptidase_M50"/>
    <property type="match status" value="1"/>
</dbReference>
<dbReference type="RefSeq" id="WP_057899370.1">
    <property type="nucleotide sequence ID" value="NZ_CP080764.1"/>
</dbReference>
<keyword evidence="10 13" id="KW-1133">Transmembrane helix</keyword>
<dbReference type="InterPro" id="IPR052348">
    <property type="entry name" value="Metallopeptidase_M50B"/>
</dbReference>
<evidence type="ECO:0000256" key="13">
    <source>
        <dbReference type="SAM" id="Phobius"/>
    </source>
</evidence>
<gene>
    <name evidence="15" type="ORF">K3F53_06150</name>
    <name evidence="16" type="ORF">SAMN04489735_100470</name>
</gene>
<dbReference type="Proteomes" id="UP000826616">
    <property type="component" value="Chromosome"/>
</dbReference>
<keyword evidence="7" id="KW-0479">Metal-binding</keyword>
<evidence type="ECO:0000256" key="11">
    <source>
        <dbReference type="ARBA" id="ARBA00023049"/>
    </source>
</evidence>
<dbReference type="GO" id="GO:0005886">
    <property type="term" value="C:plasma membrane"/>
    <property type="evidence" value="ECO:0007669"/>
    <property type="project" value="UniProtKB-SubCell"/>
</dbReference>
<dbReference type="PANTHER" id="PTHR35864">
    <property type="entry name" value="ZINC METALLOPROTEASE MJ0611-RELATED"/>
    <property type="match status" value="1"/>
</dbReference>
<comment type="cofactor">
    <cofactor evidence="1">
        <name>Zn(2+)</name>
        <dbReference type="ChEBI" id="CHEBI:29105"/>
    </cofactor>
</comment>
<keyword evidence="6 13" id="KW-0812">Transmembrane</keyword>
<keyword evidence="12 13" id="KW-0472">Membrane</keyword>
<dbReference type="PANTHER" id="PTHR35864:SF1">
    <property type="entry name" value="ZINC METALLOPROTEASE YWHC-RELATED"/>
    <property type="match status" value="1"/>
</dbReference>
<keyword evidence="4" id="KW-1003">Cell membrane</keyword>
<comment type="subcellular location">
    <subcellularLocation>
        <location evidence="2">Cell membrane</location>
        <topology evidence="2">Multi-pass membrane protein</topology>
    </subcellularLocation>
</comment>
<dbReference type="OrthoDB" id="9800627at2"/>
<evidence type="ECO:0000256" key="5">
    <source>
        <dbReference type="ARBA" id="ARBA00022670"/>
    </source>
</evidence>